<dbReference type="GO" id="GO:0006508">
    <property type="term" value="P:proteolysis"/>
    <property type="evidence" value="ECO:0007669"/>
    <property type="project" value="UniProtKB-KW"/>
</dbReference>
<dbReference type="GO" id="GO:0046872">
    <property type="term" value="F:metal ion binding"/>
    <property type="evidence" value="ECO:0007669"/>
    <property type="project" value="UniProtKB-KW"/>
</dbReference>
<evidence type="ECO:0000256" key="3">
    <source>
        <dbReference type="ARBA" id="ARBA00005957"/>
    </source>
</evidence>
<dbReference type="OrthoDB" id="10013407at2759"/>
<comment type="similarity">
    <text evidence="2">Belongs to the peptidase M28 family. M28B subfamily.</text>
</comment>
<dbReference type="Pfam" id="PF04389">
    <property type="entry name" value="Peptidase_M28"/>
    <property type="match status" value="1"/>
</dbReference>
<evidence type="ECO:0000256" key="4">
    <source>
        <dbReference type="ARBA" id="ARBA00022438"/>
    </source>
</evidence>
<dbReference type="CDD" id="cd04816">
    <property type="entry name" value="PA_SaNapH_like"/>
    <property type="match status" value="1"/>
</dbReference>
<keyword evidence="8 10" id="KW-0378">Hydrolase</keyword>
<evidence type="ECO:0000256" key="10">
    <source>
        <dbReference type="RuleBase" id="RU361240"/>
    </source>
</evidence>
<dbReference type="InterPro" id="IPR007484">
    <property type="entry name" value="Peptidase_M28"/>
</dbReference>
<evidence type="ECO:0000256" key="6">
    <source>
        <dbReference type="ARBA" id="ARBA00022723"/>
    </source>
</evidence>
<keyword evidence="14" id="KW-1185">Reference proteome</keyword>
<evidence type="ECO:0000256" key="9">
    <source>
        <dbReference type="ARBA" id="ARBA00022833"/>
    </source>
</evidence>
<organism evidence="13 14">
    <name type="scientific">Thanatephorus cucumeris (strain AG1-IB / isolate 7/3/14)</name>
    <name type="common">Lettuce bottom rot fungus</name>
    <name type="synonym">Rhizoctonia solani</name>
    <dbReference type="NCBI Taxonomy" id="1108050"/>
    <lineage>
        <taxon>Eukaryota</taxon>
        <taxon>Fungi</taxon>
        <taxon>Dikarya</taxon>
        <taxon>Basidiomycota</taxon>
        <taxon>Agaricomycotina</taxon>
        <taxon>Agaricomycetes</taxon>
        <taxon>Cantharellales</taxon>
        <taxon>Ceratobasidiaceae</taxon>
        <taxon>Rhizoctonia</taxon>
        <taxon>Rhizoctonia solani AG-1</taxon>
    </lineage>
</organism>
<dbReference type="STRING" id="1108050.A0A0B7FD70"/>
<dbReference type="InterPro" id="IPR046450">
    <property type="entry name" value="PA_dom_sf"/>
</dbReference>
<evidence type="ECO:0000256" key="2">
    <source>
        <dbReference type="ARBA" id="ARBA00005634"/>
    </source>
</evidence>
<dbReference type="PANTHER" id="PTHR12147">
    <property type="entry name" value="METALLOPEPTIDASE M28 FAMILY MEMBER"/>
    <property type="match status" value="1"/>
</dbReference>
<evidence type="ECO:0000256" key="7">
    <source>
        <dbReference type="ARBA" id="ARBA00022729"/>
    </source>
</evidence>
<gene>
    <name evidence="13" type="ORF">RSOLAG1IB_01552</name>
</gene>
<dbReference type="AlphaFoldDB" id="A0A0B7FD70"/>
<sequence>MNGDLCARTTHGQSSIRIALHPLRSVFHAVRVDELEDQTILDPEENWEGSENNYSAMDGGTTSILGCRVLPSPPSDALTGMTISFYFLGSKKTPSPYRMYRGFGMDTVHLDPEAPEWEYRQSQSDPLDIKLSALQEHAKSLQGFADGGGGTRVFGLKGHNASVGKSGRYTYHEQFTNTQIAPDYVATIAEQAGYDVQRQTFPHVYFEVLTQKFTAGTPINITAMTYSTSTPTGGITAPLVLIPDPDTAPSAGCTPADFAGIDVKGKIALIQRGACDFAVKDNNAKEAGAVGVVIYNNVAAPLSGSLLVSNDSAYVPIGSISQAEGELLAQKLSSGQSINVTLEILVLSEQRYSSNVVATSKTGDQNNVVFIGSHLDSVIAGPGINDNGSGSITVLELAVQLAKYKLTNAVRFAWWTVEEYGIVGSGHYVDSLSQTERDKIALYINLDMVASPNYVIAVYDGDGSAGINPGPTPAGSGAVEKVFTDYFASKNISSVPTSFNGRSDYAPFIAEGVDIPSGGLFTGAEGIKTEEQAKLFGGTAGVAYDVNYHAKGDTYDNLNFEAFLINAKASAHAIATFIQSTAVVDAEKAAARASFKAPSNVAANPNDALVAQGKDLCGLGESA</sequence>
<evidence type="ECO:0000256" key="1">
    <source>
        <dbReference type="ARBA" id="ARBA00001947"/>
    </source>
</evidence>
<name>A0A0B7FD70_THACB</name>
<dbReference type="EMBL" id="LN679101">
    <property type="protein sequence ID" value="CEL55540.1"/>
    <property type="molecule type" value="Genomic_DNA"/>
</dbReference>
<evidence type="ECO:0000256" key="5">
    <source>
        <dbReference type="ARBA" id="ARBA00022670"/>
    </source>
</evidence>
<evidence type="ECO:0000259" key="12">
    <source>
        <dbReference type="Pfam" id="PF04389"/>
    </source>
</evidence>
<accession>A0A0B7FD70</accession>
<dbReference type="Proteomes" id="UP000059188">
    <property type="component" value="Unassembled WGS sequence"/>
</dbReference>
<evidence type="ECO:0000313" key="13">
    <source>
        <dbReference type="EMBL" id="CEL55540.1"/>
    </source>
</evidence>
<comment type="similarity">
    <text evidence="3">Belongs to the peptidase M28 family. M28A subfamily.</text>
</comment>
<dbReference type="EC" id="3.4.-.-" evidence="10"/>
<keyword evidence="9 10" id="KW-0862">Zinc</keyword>
<dbReference type="Pfam" id="PF02225">
    <property type="entry name" value="PA"/>
    <property type="match status" value="1"/>
</dbReference>
<evidence type="ECO:0000256" key="8">
    <source>
        <dbReference type="ARBA" id="ARBA00022801"/>
    </source>
</evidence>
<dbReference type="InterPro" id="IPR045175">
    <property type="entry name" value="M28_fam"/>
</dbReference>
<evidence type="ECO:0000313" key="14">
    <source>
        <dbReference type="Proteomes" id="UP000059188"/>
    </source>
</evidence>
<reference evidence="13 14" key="1">
    <citation type="submission" date="2014-11" db="EMBL/GenBank/DDBJ databases">
        <authorList>
            <person name="Wibberg Daniel"/>
        </authorList>
    </citation>
    <scope>NUCLEOTIDE SEQUENCE [LARGE SCALE GENOMIC DNA]</scope>
    <source>
        <strain evidence="13">Rhizoctonia solani AG1-IB 7/3/14</strain>
    </source>
</reference>
<dbReference type="CDD" id="cd03876">
    <property type="entry name" value="M28_SGAP_like"/>
    <property type="match status" value="1"/>
</dbReference>
<keyword evidence="6 10" id="KW-0479">Metal-binding</keyword>
<dbReference type="SUPFAM" id="SSF52025">
    <property type="entry name" value="PA domain"/>
    <property type="match status" value="1"/>
</dbReference>
<dbReference type="PANTHER" id="PTHR12147:SF26">
    <property type="entry name" value="PEPTIDASE M28 DOMAIN-CONTAINING PROTEIN"/>
    <property type="match status" value="1"/>
</dbReference>
<keyword evidence="5 10" id="KW-0645">Protease</keyword>
<feature type="domain" description="Peptidase M28" evidence="12">
    <location>
        <begin position="355"/>
        <end position="571"/>
    </location>
</feature>
<proteinExistence type="inferred from homology"/>
<protein>
    <recommendedName>
        <fullName evidence="10">Peptide hydrolase</fullName>
        <ecNumber evidence="10">3.4.-.-</ecNumber>
    </recommendedName>
</protein>
<dbReference type="InterPro" id="IPR041756">
    <property type="entry name" value="M28_SGAP-like"/>
</dbReference>
<keyword evidence="4" id="KW-0031">Aminopeptidase</keyword>
<dbReference type="GO" id="GO:0008235">
    <property type="term" value="F:metalloexopeptidase activity"/>
    <property type="evidence" value="ECO:0007669"/>
    <property type="project" value="InterPro"/>
</dbReference>
<feature type="domain" description="PA" evidence="11">
    <location>
        <begin position="235"/>
        <end position="328"/>
    </location>
</feature>
<dbReference type="Gene3D" id="3.50.30.30">
    <property type="match status" value="1"/>
</dbReference>
<dbReference type="GO" id="GO:0004177">
    <property type="term" value="F:aminopeptidase activity"/>
    <property type="evidence" value="ECO:0007669"/>
    <property type="project" value="UniProtKB-KW"/>
</dbReference>
<dbReference type="SUPFAM" id="SSF53187">
    <property type="entry name" value="Zn-dependent exopeptidases"/>
    <property type="match status" value="1"/>
</dbReference>
<evidence type="ECO:0000259" key="11">
    <source>
        <dbReference type="Pfam" id="PF02225"/>
    </source>
</evidence>
<dbReference type="Gene3D" id="3.40.630.10">
    <property type="entry name" value="Zn peptidases"/>
    <property type="match status" value="1"/>
</dbReference>
<dbReference type="InterPro" id="IPR003137">
    <property type="entry name" value="PA_domain"/>
</dbReference>
<keyword evidence="7" id="KW-0732">Signal</keyword>
<comment type="cofactor">
    <cofactor evidence="1">
        <name>Zn(2+)</name>
        <dbReference type="ChEBI" id="CHEBI:29105"/>
    </cofactor>
</comment>